<accession>A0A849SCQ8</accession>
<dbReference type="NCBIfam" id="NF041895">
    <property type="entry name" value="choice_anch_V"/>
    <property type="match status" value="1"/>
</dbReference>
<protein>
    <submittedName>
        <fullName evidence="3">T9SS type A sorting domain-containing protein</fullName>
    </submittedName>
</protein>
<dbReference type="NCBIfam" id="TIGR04183">
    <property type="entry name" value="Por_Secre_tail"/>
    <property type="match status" value="1"/>
</dbReference>
<comment type="caution">
    <text evidence="3">The sequence shown here is derived from an EMBL/GenBank/DDBJ whole genome shotgun (WGS) entry which is preliminary data.</text>
</comment>
<dbReference type="Pfam" id="PF13860">
    <property type="entry name" value="FlgD_ig"/>
    <property type="match status" value="1"/>
</dbReference>
<evidence type="ECO:0000256" key="1">
    <source>
        <dbReference type="SAM" id="SignalP"/>
    </source>
</evidence>
<feature type="chain" id="PRO_5032588240" evidence="1">
    <location>
        <begin position="24"/>
        <end position="326"/>
    </location>
</feature>
<evidence type="ECO:0000313" key="4">
    <source>
        <dbReference type="Proteomes" id="UP000580839"/>
    </source>
</evidence>
<sequence length="326" mass="35042">MSRHIFRAAILVALILGASIAFAFSTGPPAARTGAFAVANKAAESNCTLCHNGNPLNLPVGQLEILDLPETYDAGITYPLRLRLTHTWPQLPPPEQGFVRWGFEIQAVSSQTGDSLGSWAPVNGAQPDSFQITKTAASSVYRNRRYLEHTCDPFRDFEMMCGSIREGNPGPSIEWNLLWTAPAATEGTVYFFAAGNSANGDGSSFGSDDYIFTTSDSMAAGGAVGVGPSPLDLSYALEKPFPNPMKVCTNIDFTIPVGGFVDLAVFDAAGRRVKTLMHESRPPGTHASTWSGRTEAGDYARNGIYFLKLKAPGREVALTQKIIMAR</sequence>
<dbReference type="InterPro" id="IPR026444">
    <property type="entry name" value="Secre_tail"/>
</dbReference>
<feature type="signal peptide" evidence="1">
    <location>
        <begin position="1"/>
        <end position="23"/>
    </location>
</feature>
<proteinExistence type="predicted"/>
<dbReference type="InterPro" id="IPR025965">
    <property type="entry name" value="FlgD/Vpr_Ig-like"/>
</dbReference>
<name>A0A849SCQ8_UNCEI</name>
<feature type="domain" description="FlgD/Vpr Ig-like" evidence="2">
    <location>
        <begin position="261"/>
        <end position="311"/>
    </location>
</feature>
<reference evidence="3 4" key="1">
    <citation type="submission" date="2020-04" db="EMBL/GenBank/DDBJ databases">
        <title>Metagenomic profiling of ammonia- and methane-oxidizing microorganisms in a Dutch drinking water treatment plant.</title>
        <authorList>
            <person name="Poghosyan L."/>
            <person name="Leucker S."/>
        </authorList>
    </citation>
    <scope>NUCLEOTIDE SEQUENCE [LARGE SCALE GENOMIC DNA]</scope>
    <source>
        <strain evidence="3">S-RSF-IL-03</strain>
    </source>
</reference>
<gene>
    <name evidence="3" type="ORF">HOP12_04875</name>
</gene>
<dbReference type="Gene3D" id="2.60.40.4070">
    <property type="match status" value="1"/>
</dbReference>
<evidence type="ECO:0000259" key="2">
    <source>
        <dbReference type="Pfam" id="PF13860"/>
    </source>
</evidence>
<keyword evidence="1" id="KW-0732">Signal</keyword>
<dbReference type="Proteomes" id="UP000580839">
    <property type="component" value="Unassembled WGS sequence"/>
</dbReference>
<evidence type="ECO:0000313" key="3">
    <source>
        <dbReference type="EMBL" id="NOT33488.1"/>
    </source>
</evidence>
<dbReference type="EMBL" id="JABFRW010000052">
    <property type="protein sequence ID" value="NOT33488.1"/>
    <property type="molecule type" value="Genomic_DNA"/>
</dbReference>
<dbReference type="AlphaFoldDB" id="A0A849SCQ8"/>
<organism evidence="3 4">
    <name type="scientific">Eiseniibacteriota bacterium</name>
    <dbReference type="NCBI Taxonomy" id="2212470"/>
    <lineage>
        <taxon>Bacteria</taxon>
        <taxon>Candidatus Eiseniibacteriota</taxon>
    </lineage>
</organism>